<dbReference type="PANTHER" id="PTHR43222:SF2">
    <property type="entry name" value="NUDIX HYDROLASE 23, CHLOROPLASTIC"/>
    <property type="match status" value="1"/>
</dbReference>
<proteinExistence type="inferred from homology"/>
<evidence type="ECO:0000313" key="6">
    <source>
        <dbReference type="EMBL" id="GAP15204.1"/>
    </source>
</evidence>
<dbReference type="Pfam" id="PF00293">
    <property type="entry name" value="NUDIX"/>
    <property type="match status" value="1"/>
</dbReference>
<organism evidence="6">
    <name type="scientific">Longilinea arvoryzae</name>
    <dbReference type="NCBI Taxonomy" id="360412"/>
    <lineage>
        <taxon>Bacteria</taxon>
        <taxon>Bacillati</taxon>
        <taxon>Chloroflexota</taxon>
        <taxon>Anaerolineae</taxon>
        <taxon>Anaerolineales</taxon>
        <taxon>Anaerolineaceae</taxon>
        <taxon>Longilinea</taxon>
    </lineage>
</organism>
<dbReference type="STRING" id="360412.LARV_02986"/>
<dbReference type="PROSITE" id="PS00893">
    <property type="entry name" value="NUDIX_BOX"/>
    <property type="match status" value="1"/>
</dbReference>
<reference evidence="6" key="1">
    <citation type="submission" date="2015-07" db="EMBL/GenBank/DDBJ databases">
        <title>Draft Genome Sequences of Anaerolinea thermolimosa IMO-1, Bellilinea caldifistulae GOMI-1, Leptolinea tardivitalis YMTK-2, Levilinea saccharolytica KIBI-1,Longilinea arvoryzae KOME-1, Previously Described as Members of the Anaerolineaceae (Chloroflexi).</title>
        <authorList>
            <person name="Sekiguchi Y."/>
            <person name="Ohashi A."/>
            <person name="Matsuura N."/>
            <person name="Tourlousse M.D."/>
        </authorList>
    </citation>
    <scope>NUCLEOTIDE SEQUENCE [LARGE SCALE GENOMIC DNA]</scope>
    <source>
        <strain evidence="6">KOME-1</strain>
    </source>
</reference>
<dbReference type="InterPro" id="IPR000086">
    <property type="entry name" value="NUDIX_hydrolase_dom"/>
</dbReference>
<dbReference type="Gene3D" id="3.90.79.10">
    <property type="entry name" value="Nucleoside Triphosphate Pyrophosphohydrolase"/>
    <property type="match status" value="1"/>
</dbReference>
<accession>A0A0S7BJ94</accession>
<dbReference type="CDD" id="cd02883">
    <property type="entry name" value="NUDIX_Hydrolase"/>
    <property type="match status" value="1"/>
</dbReference>
<gene>
    <name evidence="6" type="ORF">LARV_02986</name>
</gene>
<dbReference type="Proteomes" id="UP000055060">
    <property type="component" value="Unassembled WGS sequence"/>
</dbReference>
<dbReference type="PRINTS" id="PR00502">
    <property type="entry name" value="NUDIXFAMILY"/>
</dbReference>
<dbReference type="SUPFAM" id="SSF55811">
    <property type="entry name" value="Nudix"/>
    <property type="match status" value="1"/>
</dbReference>
<evidence type="ECO:0000256" key="4">
    <source>
        <dbReference type="RuleBase" id="RU003476"/>
    </source>
</evidence>
<dbReference type="GO" id="GO:0016787">
    <property type="term" value="F:hydrolase activity"/>
    <property type="evidence" value="ECO:0007669"/>
    <property type="project" value="UniProtKB-KW"/>
</dbReference>
<evidence type="ECO:0000313" key="7">
    <source>
        <dbReference type="Proteomes" id="UP000055060"/>
    </source>
</evidence>
<dbReference type="EMBL" id="DF967972">
    <property type="protein sequence ID" value="GAP15204.1"/>
    <property type="molecule type" value="Genomic_DNA"/>
</dbReference>
<keyword evidence="3" id="KW-0460">Magnesium</keyword>
<dbReference type="RefSeq" id="WP_075074394.1">
    <property type="nucleotide sequence ID" value="NZ_DF967972.1"/>
</dbReference>
<protein>
    <submittedName>
        <fullName evidence="6">ADP-ribose pyrophosphatase</fullName>
    </submittedName>
</protein>
<evidence type="ECO:0000256" key="3">
    <source>
        <dbReference type="ARBA" id="ARBA00022842"/>
    </source>
</evidence>
<comment type="similarity">
    <text evidence="4">Belongs to the Nudix hydrolase family.</text>
</comment>
<comment type="cofactor">
    <cofactor evidence="1">
        <name>Mg(2+)</name>
        <dbReference type="ChEBI" id="CHEBI:18420"/>
    </cofactor>
</comment>
<name>A0A0S7BJ94_9CHLR</name>
<sequence>MAHHCLQCGAELQTTWNEREREACPQCGWVYYPQLKLSAAGLILKNDRLLLVRRAFEPWKDCWYLPAGYVEADEDPSEAAQREVLEETGLVVRAGRLLGGYYFDDDPRGNGFLLVYECRIRDGELSLTPETREAGFFTREQLPRPMAGAGHASAILDWQTGRLEISGATIDEP</sequence>
<evidence type="ECO:0000259" key="5">
    <source>
        <dbReference type="PROSITE" id="PS51462"/>
    </source>
</evidence>
<dbReference type="PANTHER" id="PTHR43222">
    <property type="entry name" value="NUDIX HYDROLASE 23"/>
    <property type="match status" value="1"/>
</dbReference>
<dbReference type="InterPro" id="IPR015797">
    <property type="entry name" value="NUDIX_hydrolase-like_dom_sf"/>
</dbReference>
<dbReference type="AlphaFoldDB" id="A0A0S7BJ94"/>
<keyword evidence="2 4" id="KW-0378">Hydrolase</keyword>
<dbReference type="InterPro" id="IPR020084">
    <property type="entry name" value="NUDIX_hydrolase_CS"/>
</dbReference>
<feature type="domain" description="Nudix hydrolase" evidence="5">
    <location>
        <begin position="34"/>
        <end position="159"/>
    </location>
</feature>
<dbReference type="OrthoDB" id="9800077at2"/>
<dbReference type="PROSITE" id="PS51462">
    <property type="entry name" value="NUDIX"/>
    <property type="match status" value="1"/>
</dbReference>
<evidence type="ECO:0000256" key="1">
    <source>
        <dbReference type="ARBA" id="ARBA00001946"/>
    </source>
</evidence>
<dbReference type="InterPro" id="IPR020476">
    <property type="entry name" value="Nudix_hydrolase"/>
</dbReference>
<evidence type="ECO:0000256" key="2">
    <source>
        <dbReference type="ARBA" id="ARBA00022801"/>
    </source>
</evidence>
<keyword evidence="7" id="KW-1185">Reference proteome</keyword>